<dbReference type="InterPro" id="IPR005225">
    <property type="entry name" value="Small_GTP-bd"/>
</dbReference>
<dbReference type="PANTHER" id="PTHR43185:SF1">
    <property type="entry name" value="FE(2+) TRANSPORTER FEOB"/>
    <property type="match status" value="1"/>
</dbReference>
<dbReference type="InterPro" id="IPR011640">
    <property type="entry name" value="Fe2_transport_prot_B_C"/>
</dbReference>
<dbReference type="PROSITE" id="PS51711">
    <property type="entry name" value="G_FEOB"/>
    <property type="match status" value="1"/>
</dbReference>
<feature type="transmembrane region" description="Helical" evidence="1">
    <location>
        <begin position="553"/>
        <end position="570"/>
    </location>
</feature>
<keyword evidence="1" id="KW-0812">Transmembrane</keyword>
<evidence type="ECO:0000259" key="2">
    <source>
        <dbReference type="PROSITE" id="PS51711"/>
    </source>
</evidence>
<dbReference type="EMBL" id="DTDR01000010">
    <property type="protein sequence ID" value="HGK63043.1"/>
    <property type="molecule type" value="Genomic_DNA"/>
</dbReference>
<dbReference type="GO" id="GO:0005886">
    <property type="term" value="C:plasma membrane"/>
    <property type="evidence" value="ECO:0007669"/>
    <property type="project" value="TreeGrafter"/>
</dbReference>
<dbReference type="Pfam" id="PF02421">
    <property type="entry name" value="FeoB_N"/>
    <property type="match status" value="1"/>
</dbReference>
<dbReference type="Gene3D" id="3.40.50.300">
    <property type="entry name" value="P-loop containing nucleotide triphosphate hydrolases"/>
    <property type="match status" value="1"/>
</dbReference>
<feature type="transmembrane region" description="Helical" evidence="1">
    <location>
        <begin position="211"/>
        <end position="232"/>
    </location>
</feature>
<feature type="transmembrane region" description="Helical" evidence="1">
    <location>
        <begin position="327"/>
        <end position="349"/>
    </location>
</feature>
<dbReference type="GO" id="GO:0015093">
    <property type="term" value="F:ferrous iron transmembrane transporter activity"/>
    <property type="evidence" value="ECO:0007669"/>
    <property type="project" value="InterPro"/>
</dbReference>
<feature type="transmembrane region" description="Helical" evidence="1">
    <location>
        <begin position="520"/>
        <end position="541"/>
    </location>
</feature>
<dbReference type="PANTHER" id="PTHR43185">
    <property type="entry name" value="FERROUS IRON TRANSPORT PROTEIN B"/>
    <property type="match status" value="1"/>
</dbReference>
<feature type="transmembrane region" description="Helical" evidence="1">
    <location>
        <begin position="446"/>
        <end position="465"/>
    </location>
</feature>
<evidence type="ECO:0000313" key="3">
    <source>
        <dbReference type="EMBL" id="HGK63043.1"/>
    </source>
</evidence>
<dbReference type="CDD" id="cd01879">
    <property type="entry name" value="FeoB"/>
    <property type="match status" value="1"/>
</dbReference>
<evidence type="ECO:0000256" key="1">
    <source>
        <dbReference type="SAM" id="Phobius"/>
    </source>
</evidence>
<organism evidence="3">
    <name type="scientific">candidate division WOR-3 bacterium</name>
    <dbReference type="NCBI Taxonomy" id="2052148"/>
    <lineage>
        <taxon>Bacteria</taxon>
        <taxon>Bacteria division WOR-3</taxon>
    </lineage>
</organism>
<feature type="transmembrane region" description="Helical" evidence="1">
    <location>
        <begin position="361"/>
        <end position="385"/>
    </location>
</feature>
<proteinExistence type="predicted"/>
<dbReference type="PRINTS" id="PR00326">
    <property type="entry name" value="GTP1OBG"/>
</dbReference>
<name>A0A7V3ZTZ0_UNCW3</name>
<dbReference type="InterPro" id="IPR006073">
    <property type="entry name" value="GTP-bd"/>
</dbReference>
<feature type="domain" description="FeoB-type G" evidence="2">
    <location>
        <begin position="3"/>
        <end position="169"/>
    </location>
</feature>
<dbReference type="SUPFAM" id="SSF52540">
    <property type="entry name" value="P-loop containing nucleoside triphosphate hydrolases"/>
    <property type="match status" value="1"/>
</dbReference>
<dbReference type="InterPro" id="IPR030389">
    <property type="entry name" value="G_FEOB_dom"/>
</dbReference>
<reference evidence="3" key="1">
    <citation type="journal article" date="2020" name="mSystems">
        <title>Genome- and Community-Level Interaction Insights into Carbon Utilization and Element Cycling Functions of Hydrothermarchaeota in Hydrothermal Sediment.</title>
        <authorList>
            <person name="Zhou Z."/>
            <person name="Liu Y."/>
            <person name="Xu W."/>
            <person name="Pan J."/>
            <person name="Luo Z.H."/>
            <person name="Li M."/>
        </authorList>
    </citation>
    <scope>NUCLEOTIDE SEQUENCE [LARGE SCALE GENOMIC DNA]</scope>
    <source>
        <strain evidence="3">SpSt-697</strain>
    </source>
</reference>
<dbReference type="InterPro" id="IPR011642">
    <property type="entry name" value="Gate_dom"/>
</dbReference>
<dbReference type="Pfam" id="PF07670">
    <property type="entry name" value="Gate"/>
    <property type="match status" value="2"/>
</dbReference>
<dbReference type="AlphaFoldDB" id="A0A7V3ZTZ0"/>
<comment type="caution">
    <text evidence="3">The sequence shown here is derived from an EMBL/GenBank/DDBJ whole genome shotgun (WGS) entry which is preliminary data.</text>
</comment>
<keyword evidence="1" id="KW-0472">Membrane</keyword>
<protein>
    <submittedName>
        <fullName evidence="3">Ferrous iron transporter B</fullName>
    </submittedName>
</protein>
<dbReference type="NCBIfam" id="TIGR00231">
    <property type="entry name" value="small_GTP"/>
    <property type="match status" value="1"/>
</dbReference>
<keyword evidence="1" id="KW-1133">Transmembrane helix</keyword>
<dbReference type="InterPro" id="IPR050860">
    <property type="entry name" value="FeoB_GTPase"/>
</dbReference>
<feature type="transmembrane region" description="Helical" evidence="1">
    <location>
        <begin position="281"/>
        <end position="307"/>
    </location>
</feature>
<gene>
    <name evidence="3" type="ORF">ENU74_00350</name>
</gene>
<dbReference type="Pfam" id="PF07664">
    <property type="entry name" value="FeoB_C"/>
    <property type="match status" value="1"/>
</dbReference>
<accession>A0A7V3ZTZ0</accession>
<sequence>MLVKKILLFGNPNVGKSVIFNRLTGTSVIISNYPGTTVEYYEGEMKIGNELVKIIDVPGIYSLEEPTNPAEEVAQEMLLKAISEGDFLVINVLDATNLERNLNLTLQLIRKRIPIILVLNLWDEVRHLGIKIDYKKLSQILDLPVFPTCAITGEGIKELKENLNKAKVSNFDFSENERWQVIGKIVGEVQRITHRHHTFLERIEDFTIKPFSGFISALIILFLSFLLIRFIGENLINYLFDPLFNNLYLKNIILLIEKLKSPLIFKILIGREIEPLKSFGILNTGLYVPFVIVLPYLFAFYLVLSLLEDIGYLARLATVFDGILHKLGIHGYSTIPIILGFGCKVPAILATRILERKRERILTALLILLAFPCLPQATTVIALLARYDVKYTFLLFLLLFFIALISVFLLNKIFKGESQELFLEIPPYRLPYLTMVFKKLFYRLKLFLKEAVPLIIGGIFFFGILDILKITETLEKTFLPIFTFLLGLPKEVVPIMVTGFLRKDVAIALLFPFNLSVKQAIISSLFLILYLPCLSTTLILLKEFKIKDTLKIIIFQFLLGFFTAFVLNLLL</sequence>
<dbReference type="InterPro" id="IPR027417">
    <property type="entry name" value="P-loop_NTPase"/>
</dbReference>
<feature type="transmembrane region" description="Helical" evidence="1">
    <location>
        <begin position="391"/>
        <end position="410"/>
    </location>
</feature>
<dbReference type="GO" id="GO:0005525">
    <property type="term" value="F:GTP binding"/>
    <property type="evidence" value="ECO:0007669"/>
    <property type="project" value="InterPro"/>
</dbReference>